<sequence>MSAAVRSAATLRAQASCHRKALESGVSGDRLVSGELRRSCRLLSSAAPSLAVSFRNRSSFFRSPRHFNALRSLSSSSMCLTREGPSSEKRLPPRPSILKDPIGYGRWLMIRNRIPSTTSDFQKLDHKTQWRIFQTIGVCLLVVPAVNYLYL</sequence>
<organism evidence="1">
    <name type="scientific">Chromera velia CCMP2878</name>
    <dbReference type="NCBI Taxonomy" id="1169474"/>
    <lineage>
        <taxon>Eukaryota</taxon>
        <taxon>Sar</taxon>
        <taxon>Alveolata</taxon>
        <taxon>Colpodellida</taxon>
        <taxon>Chromeraceae</taxon>
        <taxon>Chromera</taxon>
    </lineage>
</organism>
<accession>A0A0G4HKU1</accession>
<dbReference type="EMBL" id="CDMZ01002998">
    <property type="protein sequence ID" value="CEM44719.1"/>
    <property type="molecule type" value="Genomic_DNA"/>
</dbReference>
<proteinExistence type="predicted"/>
<protein>
    <submittedName>
        <fullName evidence="1">Uncharacterized protein</fullName>
    </submittedName>
</protein>
<evidence type="ECO:0000313" key="1">
    <source>
        <dbReference type="EMBL" id="CEM44719.1"/>
    </source>
</evidence>
<dbReference type="VEuPathDB" id="CryptoDB:Cvel_7262"/>
<gene>
    <name evidence="1" type="ORF">Cvel_7262</name>
</gene>
<reference evidence="1" key="1">
    <citation type="submission" date="2014-11" db="EMBL/GenBank/DDBJ databases">
        <authorList>
            <person name="Otto D Thomas"/>
            <person name="Naeem Raeece"/>
        </authorList>
    </citation>
    <scope>NUCLEOTIDE SEQUENCE</scope>
</reference>
<name>A0A0G4HKU1_9ALVE</name>
<dbReference type="AlphaFoldDB" id="A0A0G4HKU1"/>